<dbReference type="GO" id="GO:0016020">
    <property type="term" value="C:membrane"/>
    <property type="evidence" value="ECO:0007669"/>
    <property type="project" value="TreeGrafter"/>
</dbReference>
<dbReference type="InterPro" id="IPR002347">
    <property type="entry name" value="SDR_fam"/>
</dbReference>
<sequence length="301" mass="31932">MTSRIRHSQRQGDDRTAVITGASRGLGFASAVELYRRGWRVLAAMRSAAAGLELLREATGAKKGDPRLQGIALDLLDPDAVQSAADAILDAGGAPDALVHNAGVAVAGFAEETPAEEWTRVFTTNLFAPAALTNALLPSMRAAGHGRIVIVSSTGAVRGMPLASVYSASKAAAERWAEALAGEVAPYGLGVTILLAGTYRTDITADGAVVHRNPIGSYAMQHPKIERRGRLAVGFASPPEQFARALGRALERDHRPIVHRGAGWDAKMFRIVGRVTPSIAMHHMIRIALGQPRFGALRSER</sequence>
<evidence type="ECO:0000313" key="4">
    <source>
        <dbReference type="EMBL" id="CAA0136703.1"/>
    </source>
</evidence>
<dbReference type="Pfam" id="PF00106">
    <property type="entry name" value="adh_short"/>
    <property type="match status" value="1"/>
</dbReference>
<dbReference type="InterPro" id="IPR036291">
    <property type="entry name" value="NAD(P)-bd_dom_sf"/>
</dbReference>
<evidence type="ECO:0000256" key="2">
    <source>
        <dbReference type="ARBA" id="ARBA00023002"/>
    </source>
</evidence>
<dbReference type="Gene3D" id="3.40.50.720">
    <property type="entry name" value="NAD(P)-binding Rossmann-like Domain"/>
    <property type="match status" value="1"/>
</dbReference>
<dbReference type="PRINTS" id="PR00080">
    <property type="entry name" value="SDRFAMILY"/>
</dbReference>
<keyword evidence="2 4" id="KW-0560">Oxidoreductase</keyword>
<keyword evidence="5" id="KW-1185">Reference proteome</keyword>
<dbReference type="PRINTS" id="PR00081">
    <property type="entry name" value="GDHRDH"/>
</dbReference>
<dbReference type="PANTHER" id="PTHR44196">
    <property type="entry name" value="DEHYDROGENASE/REDUCTASE SDR FAMILY MEMBER 7B"/>
    <property type="match status" value="1"/>
</dbReference>
<dbReference type="AlphaFoldDB" id="A0A5S9R9X6"/>
<proteinExistence type="inferred from homology"/>
<comment type="similarity">
    <text evidence="1 3">Belongs to the short-chain dehydrogenases/reductases (SDR) family.</text>
</comment>
<dbReference type="RefSeq" id="WP_159235193.1">
    <property type="nucleotide sequence ID" value="NZ_CACSIP010000067.1"/>
</dbReference>
<dbReference type="PROSITE" id="PS00061">
    <property type="entry name" value="ADH_SHORT"/>
    <property type="match status" value="1"/>
</dbReference>
<gene>
    <name evidence="4" type="primary">fabG_6</name>
    <name evidence="4" type="ORF">AELLOGFF_02117</name>
</gene>
<dbReference type="GO" id="GO:0004316">
    <property type="term" value="F:3-oxoacyl-[acyl-carrier-protein] reductase (NADPH) activity"/>
    <property type="evidence" value="ECO:0007669"/>
    <property type="project" value="UniProtKB-EC"/>
</dbReference>
<evidence type="ECO:0000256" key="3">
    <source>
        <dbReference type="RuleBase" id="RU000363"/>
    </source>
</evidence>
<protein>
    <submittedName>
        <fullName evidence="4">3-oxoacyl-[acyl-carrier-protein] reductase FabG</fullName>
        <ecNumber evidence="4">1.1.1.100</ecNumber>
    </submittedName>
</protein>
<accession>A0A5S9R9X6</accession>
<organism evidence="4 5">
    <name type="scientific">Mycolicibacterium vanbaalenii</name>
    <name type="common">Mycobacterium vanbaalenii</name>
    <dbReference type="NCBI Taxonomy" id="110539"/>
    <lineage>
        <taxon>Bacteria</taxon>
        <taxon>Bacillati</taxon>
        <taxon>Actinomycetota</taxon>
        <taxon>Actinomycetes</taxon>
        <taxon>Mycobacteriales</taxon>
        <taxon>Mycobacteriaceae</taxon>
        <taxon>Mycolicibacterium</taxon>
    </lineage>
</organism>
<evidence type="ECO:0000313" key="5">
    <source>
        <dbReference type="Proteomes" id="UP000430146"/>
    </source>
</evidence>
<dbReference type="EC" id="1.1.1.100" evidence="4"/>
<reference evidence="4 5" key="1">
    <citation type="submission" date="2019-11" db="EMBL/GenBank/DDBJ databases">
        <authorList>
            <person name="Holert J."/>
        </authorList>
    </citation>
    <scope>NUCLEOTIDE SEQUENCE [LARGE SCALE GENOMIC DNA]</scope>
    <source>
        <strain evidence="4">BC8_1</strain>
    </source>
</reference>
<dbReference type="PANTHER" id="PTHR44196:SF1">
    <property type="entry name" value="DEHYDROGENASE_REDUCTASE SDR FAMILY MEMBER 7B"/>
    <property type="match status" value="1"/>
</dbReference>
<dbReference type="OrthoDB" id="5242868at2"/>
<dbReference type="Proteomes" id="UP000430146">
    <property type="component" value="Unassembled WGS sequence"/>
</dbReference>
<dbReference type="SUPFAM" id="SSF51735">
    <property type="entry name" value="NAD(P)-binding Rossmann-fold domains"/>
    <property type="match status" value="1"/>
</dbReference>
<dbReference type="InterPro" id="IPR020904">
    <property type="entry name" value="Sc_DH/Rdtase_CS"/>
</dbReference>
<dbReference type="EMBL" id="CACSIP010000067">
    <property type="protein sequence ID" value="CAA0136703.1"/>
    <property type="molecule type" value="Genomic_DNA"/>
</dbReference>
<name>A0A5S9R9X6_MYCVN</name>
<evidence type="ECO:0000256" key="1">
    <source>
        <dbReference type="ARBA" id="ARBA00006484"/>
    </source>
</evidence>